<dbReference type="PANTHER" id="PTHR14614">
    <property type="entry name" value="HEPATOCELLULAR CARCINOMA-ASSOCIATED ANTIGEN"/>
    <property type="match status" value="1"/>
</dbReference>
<organism evidence="1 2">
    <name type="scientific">Grifola frondosa</name>
    <name type="common">Maitake</name>
    <name type="synonym">Polyporus frondosus</name>
    <dbReference type="NCBI Taxonomy" id="5627"/>
    <lineage>
        <taxon>Eukaryota</taxon>
        <taxon>Fungi</taxon>
        <taxon>Dikarya</taxon>
        <taxon>Basidiomycota</taxon>
        <taxon>Agaricomycotina</taxon>
        <taxon>Agaricomycetes</taxon>
        <taxon>Polyporales</taxon>
        <taxon>Grifolaceae</taxon>
        <taxon>Grifola</taxon>
    </lineage>
</organism>
<keyword evidence="2" id="KW-1185">Reference proteome</keyword>
<dbReference type="PANTHER" id="PTHR14614:SF162">
    <property type="entry name" value="EXPRESSED PROTEIN"/>
    <property type="match status" value="1"/>
</dbReference>
<dbReference type="InterPro" id="IPR019410">
    <property type="entry name" value="Methyltransf_16"/>
</dbReference>
<evidence type="ECO:0000313" key="2">
    <source>
        <dbReference type="Proteomes" id="UP000092993"/>
    </source>
</evidence>
<dbReference type="STRING" id="5627.A0A1C7MGT1"/>
<dbReference type="Pfam" id="PF10294">
    <property type="entry name" value="Methyltransf_16"/>
    <property type="match status" value="1"/>
</dbReference>
<dbReference type="OrthoDB" id="194386at2759"/>
<dbReference type="AlphaFoldDB" id="A0A1C7MGT1"/>
<dbReference type="GO" id="GO:0032259">
    <property type="term" value="P:methylation"/>
    <property type="evidence" value="ECO:0007669"/>
    <property type="project" value="UniProtKB-KW"/>
</dbReference>
<gene>
    <name evidence="1" type="primary">Mettl21e</name>
    <name evidence="1" type="ORF">A0H81_04174</name>
</gene>
<dbReference type="Gene3D" id="3.40.50.150">
    <property type="entry name" value="Vaccinia Virus protein VP39"/>
    <property type="match status" value="1"/>
</dbReference>
<dbReference type="OMA" id="NTQNHGT"/>
<protein>
    <submittedName>
        <fullName evidence="1">Protein-lysine methyltransferase METTL21E</fullName>
    </submittedName>
</protein>
<comment type="caution">
    <text evidence="1">The sequence shown here is derived from an EMBL/GenBank/DDBJ whole genome shotgun (WGS) entry which is preliminary data.</text>
</comment>
<keyword evidence="1" id="KW-0489">Methyltransferase</keyword>
<evidence type="ECO:0000313" key="1">
    <source>
        <dbReference type="EMBL" id="OBZ75837.1"/>
    </source>
</evidence>
<dbReference type="InterPro" id="IPR029063">
    <property type="entry name" value="SAM-dependent_MTases_sf"/>
</dbReference>
<keyword evidence="1" id="KW-0808">Transferase</keyword>
<reference evidence="1 2" key="1">
    <citation type="submission" date="2016-03" db="EMBL/GenBank/DDBJ databases">
        <title>Whole genome sequencing of Grifola frondosa 9006-11.</title>
        <authorList>
            <person name="Min B."/>
            <person name="Park H."/>
            <person name="Kim J.-G."/>
            <person name="Cho H."/>
            <person name="Oh Y.-L."/>
            <person name="Kong W.-S."/>
            <person name="Choi I.-G."/>
        </authorList>
    </citation>
    <scope>NUCLEOTIDE SEQUENCE [LARGE SCALE GENOMIC DNA]</scope>
    <source>
        <strain evidence="1 2">9006-11</strain>
    </source>
</reference>
<dbReference type="EMBL" id="LUGG01000004">
    <property type="protein sequence ID" value="OBZ75837.1"/>
    <property type="molecule type" value="Genomic_DNA"/>
</dbReference>
<dbReference type="GO" id="GO:0005634">
    <property type="term" value="C:nucleus"/>
    <property type="evidence" value="ECO:0007669"/>
    <property type="project" value="TreeGrafter"/>
</dbReference>
<accession>A0A1C7MGT1</accession>
<proteinExistence type="predicted"/>
<dbReference type="SUPFAM" id="SSF53335">
    <property type="entry name" value="S-adenosyl-L-methionine-dependent methyltransferases"/>
    <property type="match status" value="1"/>
</dbReference>
<sequence length="288" mass="32026">MLFSRPAHQTKHLPLLDYNFRDFCLHLAQLDDGVTNGSALWLGAQCLTLYLFEVLKIKSSRTAAGNRPKAIELGSGIGLSALALSAMGWDVIATDLPEVISSVLSNNISRNLSQLPDGCGTIQVRILNWAVSPDQWVWDNDRVIGSPSPQFPSEATAEGERLQPPFDLIISSDTLYSRALVQPLLRTLHSLCMLSVNSSSPPRSPVVYLCVERRDPVLIDQALSDAKTKWNFDVERVPHKKVAKAMAKGGIKWEREDWDGVEIWKLSLRRENENTNHLPVPSGRDNHA</sequence>
<name>A0A1C7MGT1_GRIFR</name>
<dbReference type="GO" id="GO:0005737">
    <property type="term" value="C:cytoplasm"/>
    <property type="evidence" value="ECO:0007669"/>
    <property type="project" value="TreeGrafter"/>
</dbReference>
<dbReference type="Proteomes" id="UP000092993">
    <property type="component" value="Unassembled WGS sequence"/>
</dbReference>
<dbReference type="GO" id="GO:0008757">
    <property type="term" value="F:S-adenosylmethionine-dependent methyltransferase activity"/>
    <property type="evidence" value="ECO:0007669"/>
    <property type="project" value="UniProtKB-ARBA"/>
</dbReference>